<evidence type="ECO:0000256" key="18">
    <source>
        <dbReference type="PROSITE-ProRule" id="PRU00108"/>
    </source>
</evidence>
<keyword evidence="13 18" id="KW-0371">Homeobox</keyword>
<evidence type="ECO:0000256" key="14">
    <source>
        <dbReference type="ARBA" id="ARBA00023180"/>
    </source>
</evidence>
<protein>
    <submittedName>
        <fullName evidence="24">Homeobox domain-containing protein</fullName>
    </submittedName>
</protein>
<dbReference type="InterPro" id="IPR017970">
    <property type="entry name" value="Homeobox_CS"/>
</dbReference>
<keyword evidence="14" id="KW-0325">Glycoprotein</keyword>
<keyword evidence="16 18" id="KW-0539">Nucleus</keyword>
<dbReference type="GO" id="GO:0015280">
    <property type="term" value="F:ligand-gated sodium channel activity"/>
    <property type="evidence" value="ECO:0007669"/>
    <property type="project" value="TreeGrafter"/>
</dbReference>
<dbReference type="AlphaFoldDB" id="A0A1I7S090"/>
<dbReference type="PROSITE" id="PS00027">
    <property type="entry name" value="HOMEOBOX_1"/>
    <property type="match status" value="1"/>
</dbReference>
<keyword evidence="11 18" id="KW-0238">DNA-binding</keyword>
<keyword evidence="7 19" id="KW-0812">Transmembrane</keyword>
<keyword evidence="4 19" id="KW-0813">Transport</keyword>
<evidence type="ECO:0000256" key="11">
    <source>
        <dbReference type="ARBA" id="ARBA00023125"/>
    </source>
</evidence>
<dbReference type="FunFam" id="1.10.10.60:FF:000040">
    <property type="entry name" value="T-cell leukemia homeobox protein 3"/>
    <property type="match status" value="1"/>
</dbReference>
<dbReference type="PROSITE" id="PS50071">
    <property type="entry name" value="HOMEOBOX_2"/>
    <property type="match status" value="1"/>
</dbReference>
<dbReference type="Proteomes" id="UP000095284">
    <property type="component" value="Unplaced"/>
</dbReference>
<keyword evidence="8 22" id="KW-1133">Transmembrane helix</keyword>
<name>A0A1I7S090_BURXY</name>
<evidence type="ECO:0000256" key="4">
    <source>
        <dbReference type="ARBA" id="ARBA00022448"/>
    </source>
</evidence>
<reference evidence="24" key="1">
    <citation type="submission" date="2016-11" db="UniProtKB">
        <authorList>
            <consortium name="WormBaseParasite"/>
        </authorList>
    </citation>
    <scope>IDENTIFICATION</scope>
</reference>
<dbReference type="InterPro" id="IPR001873">
    <property type="entry name" value="ENaC"/>
</dbReference>
<dbReference type="SMART" id="SM00389">
    <property type="entry name" value="HOX"/>
    <property type="match status" value="1"/>
</dbReference>
<dbReference type="Pfam" id="PF00046">
    <property type="entry name" value="Homeodomain"/>
    <property type="match status" value="1"/>
</dbReference>
<accession>A0A1I7S090</accession>
<organism evidence="23 24">
    <name type="scientific">Bursaphelenchus xylophilus</name>
    <name type="common">Pinewood nematode worm</name>
    <name type="synonym">Aphelenchoides xylophilus</name>
    <dbReference type="NCBI Taxonomy" id="6326"/>
    <lineage>
        <taxon>Eukaryota</taxon>
        <taxon>Metazoa</taxon>
        <taxon>Ecdysozoa</taxon>
        <taxon>Nematoda</taxon>
        <taxon>Chromadorea</taxon>
        <taxon>Rhabditida</taxon>
        <taxon>Tylenchina</taxon>
        <taxon>Tylenchomorpha</taxon>
        <taxon>Aphelenchoidea</taxon>
        <taxon>Aphelenchoididae</taxon>
        <taxon>Bursaphelenchus</taxon>
    </lineage>
</organism>
<dbReference type="WBParaSite" id="BXY_0641400.1">
    <property type="protein sequence ID" value="BXY_0641400.1"/>
    <property type="gene ID" value="BXY_0641400"/>
</dbReference>
<evidence type="ECO:0000256" key="6">
    <source>
        <dbReference type="ARBA" id="ARBA00022473"/>
    </source>
</evidence>
<dbReference type="GO" id="GO:0003677">
    <property type="term" value="F:DNA binding"/>
    <property type="evidence" value="ECO:0007669"/>
    <property type="project" value="UniProtKB-UniRule"/>
</dbReference>
<evidence type="ECO:0000256" key="12">
    <source>
        <dbReference type="ARBA" id="ARBA00023136"/>
    </source>
</evidence>
<evidence type="ECO:0000256" key="8">
    <source>
        <dbReference type="ARBA" id="ARBA00022989"/>
    </source>
</evidence>
<dbReference type="GO" id="GO:0005886">
    <property type="term" value="C:plasma membrane"/>
    <property type="evidence" value="ECO:0007669"/>
    <property type="project" value="TreeGrafter"/>
</dbReference>
<keyword evidence="6" id="KW-0217">Developmental protein</keyword>
<dbReference type="PANTHER" id="PTHR11690:SF267">
    <property type="entry name" value="DEGENERIN MEC-10"/>
    <property type="match status" value="1"/>
</dbReference>
<evidence type="ECO:0000256" key="3">
    <source>
        <dbReference type="ARBA" id="ARBA00007193"/>
    </source>
</evidence>
<feature type="region of interest" description="Disordered" evidence="21">
    <location>
        <begin position="670"/>
        <end position="702"/>
    </location>
</feature>
<sequence length="780" mass="89191">MSQSLASEVNTVRIAQYCNEYPFAFNSNQKDQNIQCDIIVDDSRFLKDPYSLPLRDRLSWHLKQFADKTSSHGIPWVVEAPNGVYRTIWVFLLSFCLIMFIFQANSVIAKYRRNEKITSIQLKFETAPFPAITLCNLNPYKDSLLKDVDAIKKILDVYHSVLEQAGKTNRARKKSRVSRPKRFLDSIMNSEVKRQKRQQNHGFEASFAKCNCDQKEDSISCQTIVKEQPNSVEDTCMCAFDRETEDAWPCYPHKYWEINSCGYCDETGHCHLEAKEGIVNMNVKCLCQKIEPFCMRYKMDQDVLKLWEFYGKLLLNPSRIDEDAIIEALGFKNMTDEVAIVTKARENIIFAMAELSERQREALSIQKSQLIHKCSFNGAACDIDKDFINAADPTFGNCFVFNHNRTDPKVSVRAGANYGLRVLVFVNTTEYLPTTEAVGIRLTIHDADEYPFPETAGYSAPTGYISSFGVQLARISRLPEPYGKCVPSGVDQKYIYQGYKYSLEGCYRTCFQDEAVSRCGCGDPRFPVINAKHCQVFDPVARKCLDTIAQELSVVDPEALKCVCEQPCEQPSYKVSYSCANWPSGSLNISVGKCDLPPNECNEYYAENGAMIEVFYEALNYEVLSETEAYGLVKMMADFGGQLGLCQPDILSYFTPCLAPVPIPMMYSKDKKDISPLPKRTGHPYQSRQQPSHKKPRTSFTKSQVQILENRFKDQKYLASMERSILAAQLDMSDAQVKTWFQNRRTKWRRQEAEARDNEVRNVVRLVTSYRNQLVDMSQH</sequence>
<evidence type="ECO:0000313" key="23">
    <source>
        <dbReference type="Proteomes" id="UP000095284"/>
    </source>
</evidence>
<feature type="transmembrane region" description="Helical" evidence="22">
    <location>
        <begin position="88"/>
        <end position="108"/>
    </location>
</feature>
<dbReference type="InterPro" id="IPR001356">
    <property type="entry name" value="HD"/>
</dbReference>
<feature type="DNA-binding region" description="Homeobox" evidence="18">
    <location>
        <begin position="693"/>
        <end position="752"/>
    </location>
</feature>
<keyword evidence="15 19" id="KW-0739">Sodium transport</keyword>
<evidence type="ECO:0000256" key="2">
    <source>
        <dbReference type="ARBA" id="ARBA00004141"/>
    </source>
</evidence>
<dbReference type="InterPro" id="IPR004726">
    <property type="entry name" value="Deg-1"/>
</dbReference>
<dbReference type="Gene3D" id="2.60.470.10">
    <property type="entry name" value="Acid-sensing ion channels like domains"/>
    <property type="match status" value="2"/>
</dbReference>
<evidence type="ECO:0000256" key="5">
    <source>
        <dbReference type="ARBA" id="ARBA00022461"/>
    </source>
</evidence>
<comment type="subcellular location">
    <subcellularLocation>
        <location evidence="2">Membrane</location>
        <topology evidence="2">Multi-pass membrane protein</topology>
    </subcellularLocation>
    <subcellularLocation>
        <location evidence="1 18 20">Nucleus</location>
    </subcellularLocation>
</comment>
<evidence type="ECO:0000256" key="21">
    <source>
        <dbReference type="SAM" id="MobiDB-lite"/>
    </source>
</evidence>
<keyword evidence="9" id="KW-0915">Sodium</keyword>
<dbReference type="GO" id="GO:0000981">
    <property type="term" value="F:DNA-binding transcription factor activity, RNA polymerase II-specific"/>
    <property type="evidence" value="ECO:0007669"/>
    <property type="project" value="InterPro"/>
</dbReference>
<keyword evidence="5 19" id="KW-0894">Sodium channel</keyword>
<evidence type="ECO:0000256" key="20">
    <source>
        <dbReference type="RuleBase" id="RU000682"/>
    </source>
</evidence>
<evidence type="ECO:0000256" key="17">
    <source>
        <dbReference type="ARBA" id="ARBA00023303"/>
    </source>
</evidence>
<dbReference type="GO" id="GO:0005634">
    <property type="term" value="C:nucleus"/>
    <property type="evidence" value="ECO:0007669"/>
    <property type="project" value="UniProtKB-SubCell"/>
</dbReference>
<evidence type="ECO:0000256" key="22">
    <source>
        <dbReference type="SAM" id="Phobius"/>
    </source>
</evidence>
<comment type="similarity">
    <text evidence="3 19">Belongs to the amiloride-sensitive sodium channel (TC 1.A.6) family.</text>
</comment>
<dbReference type="NCBIfam" id="TIGR00867">
    <property type="entry name" value="deg-1"/>
    <property type="match status" value="1"/>
</dbReference>
<evidence type="ECO:0000256" key="19">
    <source>
        <dbReference type="RuleBase" id="RU000679"/>
    </source>
</evidence>
<evidence type="ECO:0000256" key="7">
    <source>
        <dbReference type="ARBA" id="ARBA00022692"/>
    </source>
</evidence>
<dbReference type="eggNOG" id="KOG4294">
    <property type="taxonomic scope" value="Eukaryota"/>
</dbReference>
<dbReference type="PANTHER" id="PTHR11690">
    <property type="entry name" value="AMILORIDE-SENSITIVE SODIUM CHANNEL-RELATED"/>
    <property type="match status" value="1"/>
</dbReference>
<evidence type="ECO:0000256" key="9">
    <source>
        <dbReference type="ARBA" id="ARBA00023053"/>
    </source>
</evidence>
<dbReference type="Gene3D" id="1.10.10.60">
    <property type="entry name" value="Homeodomain-like"/>
    <property type="match status" value="1"/>
</dbReference>
<keyword evidence="12 22" id="KW-0472">Membrane</keyword>
<keyword evidence="17 19" id="KW-0407">Ion channel</keyword>
<evidence type="ECO:0000256" key="16">
    <source>
        <dbReference type="ARBA" id="ARBA00023242"/>
    </source>
</evidence>
<dbReference type="CDD" id="cd00086">
    <property type="entry name" value="homeodomain"/>
    <property type="match status" value="1"/>
</dbReference>
<evidence type="ECO:0000313" key="24">
    <source>
        <dbReference type="WBParaSite" id="BXY_0641400.1"/>
    </source>
</evidence>
<dbReference type="InterPro" id="IPR009057">
    <property type="entry name" value="Homeodomain-like_sf"/>
</dbReference>
<dbReference type="SUPFAM" id="SSF46689">
    <property type="entry name" value="Homeodomain-like"/>
    <property type="match status" value="1"/>
</dbReference>
<dbReference type="Pfam" id="PF00858">
    <property type="entry name" value="ASC"/>
    <property type="match status" value="1"/>
</dbReference>
<evidence type="ECO:0000256" key="1">
    <source>
        <dbReference type="ARBA" id="ARBA00004123"/>
    </source>
</evidence>
<evidence type="ECO:0000256" key="15">
    <source>
        <dbReference type="ARBA" id="ARBA00023201"/>
    </source>
</evidence>
<dbReference type="PRINTS" id="PR01078">
    <property type="entry name" value="AMINACHANNEL"/>
</dbReference>
<evidence type="ECO:0000256" key="13">
    <source>
        <dbReference type="ARBA" id="ARBA00023155"/>
    </source>
</evidence>
<proteinExistence type="inferred from homology"/>
<keyword evidence="10 19" id="KW-0406">Ion transport</keyword>
<evidence type="ECO:0000256" key="10">
    <source>
        <dbReference type="ARBA" id="ARBA00023065"/>
    </source>
</evidence>